<comment type="caution">
    <text evidence="1">The sequence shown here is derived from an EMBL/GenBank/DDBJ whole genome shotgun (WGS) entry which is preliminary data.</text>
</comment>
<dbReference type="AlphaFoldDB" id="A0A550BXD8"/>
<organism evidence="1 2">
    <name type="scientific">Schizophyllum amplum</name>
    <dbReference type="NCBI Taxonomy" id="97359"/>
    <lineage>
        <taxon>Eukaryota</taxon>
        <taxon>Fungi</taxon>
        <taxon>Dikarya</taxon>
        <taxon>Basidiomycota</taxon>
        <taxon>Agaricomycotina</taxon>
        <taxon>Agaricomycetes</taxon>
        <taxon>Agaricomycetidae</taxon>
        <taxon>Agaricales</taxon>
        <taxon>Schizophyllaceae</taxon>
        <taxon>Schizophyllum</taxon>
    </lineage>
</organism>
<name>A0A550BXD8_9AGAR</name>
<dbReference type="EMBL" id="VDMD01000051">
    <property type="protein sequence ID" value="TRM57210.1"/>
    <property type="molecule type" value="Genomic_DNA"/>
</dbReference>
<sequence length="159" mass="18081">MQLFERIVVLFPVLELFKCTLKSVRGASGRRAAGECFVMPFARELKIFQAGFARAVMPFVSLRALCISTFANVLPDSYMSNRSWSGEEAVFYSRFEESLESIREGDVARPLEPLTGVSESLLPRASRRYRNNVRLWRVYRVERGNGGPRLCLQPGPEIE</sequence>
<evidence type="ECO:0000313" key="1">
    <source>
        <dbReference type="EMBL" id="TRM57210.1"/>
    </source>
</evidence>
<reference evidence="1 2" key="1">
    <citation type="journal article" date="2019" name="New Phytol.">
        <title>Comparative genomics reveals unique wood-decay strategies and fruiting body development in the Schizophyllaceae.</title>
        <authorList>
            <person name="Almasi E."/>
            <person name="Sahu N."/>
            <person name="Krizsan K."/>
            <person name="Balint B."/>
            <person name="Kovacs G.M."/>
            <person name="Kiss B."/>
            <person name="Cseklye J."/>
            <person name="Drula E."/>
            <person name="Henrissat B."/>
            <person name="Nagy I."/>
            <person name="Chovatia M."/>
            <person name="Adam C."/>
            <person name="LaButti K."/>
            <person name="Lipzen A."/>
            <person name="Riley R."/>
            <person name="Grigoriev I.V."/>
            <person name="Nagy L.G."/>
        </authorList>
    </citation>
    <scope>NUCLEOTIDE SEQUENCE [LARGE SCALE GENOMIC DNA]</scope>
    <source>
        <strain evidence="1 2">NL-1724</strain>
    </source>
</reference>
<dbReference type="Proteomes" id="UP000320762">
    <property type="component" value="Unassembled WGS sequence"/>
</dbReference>
<keyword evidence="2" id="KW-1185">Reference proteome</keyword>
<proteinExistence type="predicted"/>
<accession>A0A550BXD8</accession>
<evidence type="ECO:0000313" key="2">
    <source>
        <dbReference type="Proteomes" id="UP000320762"/>
    </source>
</evidence>
<protein>
    <submittedName>
        <fullName evidence="1">Uncharacterized protein</fullName>
    </submittedName>
</protein>
<gene>
    <name evidence="1" type="ORF">BD626DRAFT_223877</name>
</gene>